<dbReference type="EMBL" id="CM001223">
    <property type="protein sequence ID" value="KEH22149.1"/>
    <property type="molecule type" value="Genomic_DNA"/>
</dbReference>
<reference evidence="3" key="3">
    <citation type="submission" date="2015-04" db="UniProtKB">
        <authorList>
            <consortium name="EnsemblPlants"/>
        </authorList>
    </citation>
    <scope>IDENTIFICATION</scope>
    <source>
        <strain evidence="3">cv. Jemalong A17</strain>
    </source>
</reference>
<protein>
    <submittedName>
        <fullName evidence="1">Cupin protein</fullName>
    </submittedName>
    <submittedName>
        <fullName evidence="2">Putative rmlC-like jelly roll protein</fullName>
    </submittedName>
</protein>
<dbReference type="Proteomes" id="UP000265566">
    <property type="component" value="Chromosome 7"/>
</dbReference>
<dbReference type="Gramene" id="rna39382">
    <property type="protein sequence ID" value="RHN45164.1"/>
    <property type="gene ID" value="gene39382"/>
</dbReference>
<sequence>MLRQGNIGAAKLALQKNGFVVPMYSDSSKVAYVLQGLDLVYLSNYSDVIYPATFVLHFEEDQFSDSNLVGSKNRETLTLFNQWNTILQITN</sequence>
<dbReference type="SUPFAM" id="SSF51182">
    <property type="entry name" value="RmlC-like cupins"/>
    <property type="match status" value="1"/>
</dbReference>
<keyword evidence="4" id="KW-1185">Reference proteome</keyword>
<dbReference type="AlphaFoldDB" id="A0A072TXC2"/>
<reference evidence="1 4" key="2">
    <citation type="journal article" date="2014" name="BMC Genomics">
        <title>An improved genome release (version Mt4.0) for the model legume Medicago truncatula.</title>
        <authorList>
            <person name="Tang H."/>
            <person name="Krishnakumar V."/>
            <person name="Bidwell S."/>
            <person name="Rosen B."/>
            <person name="Chan A."/>
            <person name="Zhou S."/>
            <person name="Gentzbittel L."/>
            <person name="Childs K.L."/>
            <person name="Yandell M."/>
            <person name="Gundlach H."/>
            <person name="Mayer K.F."/>
            <person name="Schwartz D.C."/>
            <person name="Town C.D."/>
        </authorList>
    </citation>
    <scope>GENOME REANNOTATION</scope>
    <source>
        <strain evidence="1">A17</strain>
        <strain evidence="3 4">cv. Jemalong A17</strain>
    </source>
</reference>
<evidence type="ECO:0000313" key="2">
    <source>
        <dbReference type="EMBL" id="RHN45164.1"/>
    </source>
</evidence>
<reference evidence="1 4" key="1">
    <citation type="journal article" date="2011" name="Nature">
        <title>The Medicago genome provides insight into the evolution of rhizobial symbioses.</title>
        <authorList>
            <person name="Young N.D."/>
            <person name="Debelle F."/>
            <person name="Oldroyd G.E."/>
            <person name="Geurts R."/>
            <person name="Cannon S.B."/>
            <person name="Udvardi M.K."/>
            <person name="Benedito V.A."/>
            <person name="Mayer K.F."/>
            <person name="Gouzy J."/>
            <person name="Schoof H."/>
            <person name="Van de Peer Y."/>
            <person name="Proost S."/>
            <person name="Cook D.R."/>
            <person name="Meyers B.C."/>
            <person name="Spannagl M."/>
            <person name="Cheung F."/>
            <person name="De Mita S."/>
            <person name="Krishnakumar V."/>
            <person name="Gundlach H."/>
            <person name="Zhou S."/>
            <person name="Mudge J."/>
            <person name="Bharti A.K."/>
            <person name="Murray J.D."/>
            <person name="Naoumkina M.A."/>
            <person name="Rosen B."/>
            <person name="Silverstein K.A."/>
            <person name="Tang H."/>
            <person name="Rombauts S."/>
            <person name="Zhao P.X."/>
            <person name="Zhou P."/>
            <person name="Barbe V."/>
            <person name="Bardou P."/>
            <person name="Bechner M."/>
            <person name="Bellec A."/>
            <person name="Berger A."/>
            <person name="Berges H."/>
            <person name="Bidwell S."/>
            <person name="Bisseling T."/>
            <person name="Choisne N."/>
            <person name="Couloux A."/>
            <person name="Denny R."/>
            <person name="Deshpande S."/>
            <person name="Dai X."/>
            <person name="Doyle J.J."/>
            <person name="Dudez A.M."/>
            <person name="Farmer A.D."/>
            <person name="Fouteau S."/>
            <person name="Franken C."/>
            <person name="Gibelin C."/>
            <person name="Gish J."/>
            <person name="Goldstein S."/>
            <person name="Gonzalez A.J."/>
            <person name="Green P.J."/>
            <person name="Hallab A."/>
            <person name="Hartog M."/>
            <person name="Hua A."/>
            <person name="Humphray S.J."/>
            <person name="Jeong D.H."/>
            <person name="Jing Y."/>
            <person name="Jocker A."/>
            <person name="Kenton S.M."/>
            <person name="Kim D.J."/>
            <person name="Klee K."/>
            <person name="Lai H."/>
            <person name="Lang C."/>
            <person name="Lin S."/>
            <person name="Macmil S.L."/>
            <person name="Magdelenat G."/>
            <person name="Matthews L."/>
            <person name="McCorrison J."/>
            <person name="Monaghan E.L."/>
            <person name="Mun J.H."/>
            <person name="Najar F.Z."/>
            <person name="Nicholson C."/>
            <person name="Noirot C."/>
            <person name="O'Bleness M."/>
            <person name="Paule C.R."/>
            <person name="Poulain J."/>
            <person name="Prion F."/>
            <person name="Qin B."/>
            <person name="Qu C."/>
            <person name="Retzel E.F."/>
            <person name="Riddle C."/>
            <person name="Sallet E."/>
            <person name="Samain S."/>
            <person name="Samson N."/>
            <person name="Sanders I."/>
            <person name="Saurat O."/>
            <person name="Scarpelli C."/>
            <person name="Schiex T."/>
            <person name="Segurens B."/>
            <person name="Severin A.J."/>
            <person name="Sherrier D.J."/>
            <person name="Shi R."/>
            <person name="Sims S."/>
            <person name="Singer S.R."/>
            <person name="Sinharoy S."/>
            <person name="Sterck L."/>
            <person name="Viollet A."/>
            <person name="Wang B.B."/>
            <person name="Wang K."/>
            <person name="Wang M."/>
            <person name="Wang X."/>
            <person name="Warfsmann J."/>
            <person name="Weissenbach J."/>
            <person name="White D.D."/>
            <person name="White J.D."/>
            <person name="Wiley G.B."/>
            <person name="Wincker P."/>
            <person name="Xing Y."/>
            <person name="Yang L."/>
            <person name="Yao Z."/>
            <person name="Ying F."/>
            <person name="Zhai J."/>
            <person name="Zhou L."/>
            <person name="Zuber A."/>
            <person name="Denarie J."/>
            <person name="Dixon R.A."/>
            <person name="May G.D."/>
            <person name="Schwartz D.C."/>
            <person name="Rogers J."/>
            <person name="Quetier F."/>
            <person name="Town C.D."/>
            <person name="Roe B.A."/>
        </authorList>
    </citation>
    <scope>NUCLEOTIDE SEQUENCE [LARGE SCALE GENOMIC DNA]</scope>
    <source>
        <strain evidence="1">A17</strain>
        <strain evidence="3 4">cv. Jemalong A17</strain>
    </source>
</reference>
<dbReference type="EnsemblPlants" id="KEH22149">
    <property type="protein sequence ID" value="KEH22149"/>
    <property type="gene ID" value="MTR_7g033690"/>
</dbReference>
<evidence type="ECO:0000313" key="3">
    <source>
        <dbReference type="EnsemblPlants" id="KEH22149"/>
    </source>
</evidence>
<accession>A0A072TXC2</accession>
<reference evidence="2" key="4">
    <citation type="journal article" date="2018" name="Nat. Plants">
        <title>Whole-genome landscape of Medicago truncatula symbiotic genes.</title>
        <authorList>
            <person name="Pecrix Y."/>
            <person name="Gamas P."/>
            <person name="Carrere S."/>
        </authorList>
    </citation>
    <scope>NUCLEOTIDE SEQUENCE</scope>
    <source>
        <tissue evidence="2">Leaves</tissue>
    </source>
</reference>
<name>A0A072TXC2_MEDTR</name>
<dbReference type="STRING" id="3880.A0A072TXC2"/>
<gene>
    <name evidence="1" type="ordered locus">MTR_7g033690</name>
    <name evidence="2" type="ORF">MtrunA17_Chr7g0227371</name>
</gene>
<organism evidence="1 4">
    <name type="scientific">Medicago truncatula</name>
    <name type="common">Barrel medic</name>
    <name type="synonym">Medicago tribuloides</name>
    <dbReference type="NCBI Taxonomy" id="3880"/>
    <lineage>
        <taxon>Eukaryota</taxon>
        <taxon>Viridiplantae</taxon>
        <taxon>Streptophyta</taxon>
        <taxon>Embryophyta</taxon>
        <taxon>Tracheophyta</taxon>
        <taxon>Spermatophyta</taxon>
        <taxon>Magnoliopsida</taxon>
        <taxon>eudicotyledons</taxon>
        <taxon>Gunneridae</taxon>
        <taxon>Pentapetalae</taxon>
        <taxon>rosids</taxon>
        <taxon>fabids</taxon>
        <taxon>Fabales</taxon>
        <taxon>Fabaceae</taxon>
        <taxon>Papilionoideae</taxon>
        <taxon>50 kb inversion clade</taxon>
        <taxon>NPAAA clade</taxon>
        <taxon>Hologalegina</taxon>
        <taxon>IRL clade</taxon>
        <taxon>Trifolieae</taxon>
        <taxon>Medicago</taxon>
    </lineage>
</organism>
<dbReference type="InterPro" id="IPR011051">
    <property type="entry name" value="RmlC_Cupin_sf"/>
</dbReference>
<dbReference type="Proteomes" id="UP000002051">
    <property type="component" value="Unassembled WGS sequence"/>
</dbReference>
<evidence type="ECO:0000313" key="4">
    <source>
        <dbReference type="Proteomes" id="UP000002051"/>
    </source>
</evidence>
<evidence type="ECO:0000313" key="1">
    <source>
        <dbReference type="EMBL" id="KEH22149.1"/>
    </source>
</evidence>
<proteinExistence type="predicted"/>
<dbReference type="HOGENOM" id="CLU_2430462_0_0_1"/>
<dbReference type="InterPro" id="IPR014710">
    <property type="entry name" value="RmlC-like_jellyroll"/>
</dbReference>
<dbReference type="EMBL" id="PSQE01000007">
    <property type="protein sequence ID" value="RHN45164.1"/>
    <property type="molecule type" value="Genomic_DNA"/>
</dbReference>
<dbReference type="Gene3D" id="2.60.120.10">
    <property type="entry name" value="Jelly Rolls"/>
    <property type="match status" value="1"/>
</dbReference>